<organism evidence="1 2">
    <name type="scientific">Puccinia graminis f. sp. tritici</name>
    <dbReference type="NCBI Taxonomy" id="56615"/>
    <lineage>
        <taxon>Eukaryota</taxon>
        <taxon>Fungi</taxon>
        <taxon>Dikarya</taxon>
        <taxon>Basidiomycota</taxon>
        <taxon>Pucciniomycotina</taxon>
        <taxon>Pucciniomycetes</taxon>
        <taxon>Pucciniales</taxon>
        <taxon>Pucciniaceae</taxon>
        <taxon>Puccinia</taxon>
    </lineage>
</organism>
<reference evidence="1 2" key="1">
    <citation type="submission" date="2019-05" db="EMBL/GenBank/DDBJ databases">
        <title>Emergence of the Ug99 lineage of the wheat stem rust pathogen through somatic hybridization.</title>
        <authorList>
            <person name="Li F."/>
            <person name="Upadhyaya N.M."/>
            <person name="Sperschneider J."/>
            <person name="Matny O."/>
            <person name="Nguyen-Phuc H."/>
            <person name="Mago R."/>
            <person name="Raley C."/>
            <person name="Miller M.E."/>
            <person name="Silverstein K.A.T."/>
            <person name="Henningsen E."/>
            <person name="Hirsch C.D."/>
            <person name="Visser B."/>
            <person name="Pretorius Z.A."/>
            <person name="Steffenson B.J."/>
            <person name="Schwessinger B."/>
            <person name="Dodds P.N."/>
            <person name="Figueroa M."/>
        </authorList>
    </citation>
    <scope>NUCLEOTIDE SEQUENCE [LARGE SCALE GENOMIC DNA]</scope>
    <source>
        <strain evidence="1 2">Ug99</strain>
    </source>
</reference>
<dbReference type="EMBL" id="VDEP01000103">
    <property type="protein sequence ID" value="KAA1131590.1"/>
    <property type="molecule type" value="Genomic_DNA"/>
</dbReference>
<proteinExistence type="predicted"/>
<evidence type="ECO:0000313" key="1">
    <source>
        <dbReference type="EMBL" id="KAA1131590.1"/>
    </source>
</evidence>
<dbReference type="AlphaFoldDB" id="A0A5B0S0L9"/>
<accession>A0A5B0S0L9</accession>
<protein>
    <submittedName>
        <fullName evidence="1">Uncharacterized protein</fullName>
    </submittedName>
</protein>
<name>A0A5B0S0L9_PUCGR</name>
<evidence type="ECO:0000313" key="2">
    <source>
        <dbReference type="Proteomes" id="UP000325313"/>
    </source>
</evidence>
<gene>
    <name evidence="1" type="ORF">PGTUg99_032459</name>
</gene>
<dbReference type="Proteomes" id="UP000325313">
    <property type="component" value="Unassembled WGS sequence"/>
</dbReference>
<sequence>MKHFSLLLSSCNHPSSPSDPGALIPPPVVRQQLQHMVPPQAGVNPNTLDEITQQETVRRIDNLEYGVLGLLRLLAPAKDLLARFEEEVRSDNYILLGIHQTKDLQLPELHVSEKIRKRFYKRS</sequence>
<comment type="caution">
    <text evidence="1">The sequence shown here is derived from an EMBL/GenBank/DDBJ whole genome shotgun (WGS) entry which is preliminary data.</text>
</comment>